<gene>
    <name evidence="12" type="ORF">PROVRUST_06052</name>
</gene>
<sequence>MYGLVSSPLNKLRNLMLALIRAIIVIIFTILVCVGGSIYCLFSPRNPKHVMTFGHAFGRLSSVLGIKMIDRVPAKAKNYGPSIYIGNHQNNYDMVTMSNGVQPRTVTVGKKSLVLIPFFGFLYWITGNILIDRGNRSKAHNTISQVADQIKSRKISVWMFPEGTRSRGRGLLPFKTGAFHAAIAAGVPIVPVCVSTTQGKIKLNRWNNGHVIIEMLEPIDTSGYTKEQVRELSEYCHHLMEAKIKELDKEVEALNKR</sequence>
<dbReference type="EC" id="2.3.1.51" evidence="5 9"/>
<comment type="catalytic activity">
    <reaction evidence="1 9">
        <text>a 1-acyl-sn-glycero-3-phosphate + an acyl-CoA = a 1,2-diacyl-sn-glycero-3-phosphate + CoA</text>
        <dbReference type="Rhea" id="RHEA:19709"/>
        <dbReference type="ChEBI" id="CHEBI:57287"/>
        <dbReference type="ChEBI" id="CHEBI:57970"/>
        <dbReference type="ChEBI" id="CHEBI:58342"/>
        <dbReference type="ChEBI" id="CHEBI:58608"/>
        <dbReference type="EC" id="2.3.1.51"/>
    </reaction>
</comment>
<keyword evidence="10" id="KW-0812">Transmembrane</keyword>
<feature type="transmembrane region" description="Helical" evidence="10">
    <location>
        <begin position="20"/>
        <end position="42"/>
    </location>
</feature>
<evidence type="ECO:0000313" key="12">
    <source>
        <dbReference type="EMBL" id="EFB72767.1"/>
    </source>
</evidence>
<evidence type="ECO:0000256" key="4">
    <source>
        <dbReference type="ARBA" id="ARBA00008655"/>
    </source>
</evidence>
<dbReference type="GO" id="GO:0003841">
    <property type="term" value="F:1-acylglycerol-3-phosphate O-acyltransferase activity"/>
    <property type="evidence" value="ECO:0007669"/>
    <property type="project" value="UniProtKB-UniRule"/>
</dbReference>
<dbReference type="Proteomes" id="UP000005512">
    <property type="component" value="Unassembled WGS sequence"/>
</dbReference>
<evidence type="ECO:0000256" key="2">
    <source>
        <dbReference type="ARBA" id="ARBA00004728"/>
    </source>
</evidence>
<protein>
    <recommendedName>
        <fullName evidence="6 9">1-acyl-sn-glycerol-3-phosphate acyltransferase</fullName>
        <ecNumber evidence="5 9">2.3.1.51</ecNumber>
    </recommendedName>
</protein>
<dbReference type="EMBL" id="ABXV02000021">
    <property type="protein sequence ID" value="EFB72767.1"/>
    <property type="molecule type" value="Genomic_DNA"/>
</dbReference>
<evidence type="ECO:0000259" key="11">
    <source>
        <dbReference type="SMART" id="SM00563"/>
    </source>
</evidence>
<dbReference type="eggNOG" id="COG0204">
    <property type="taxonomic scope" value="Bacteria"/>
</dbReference>
<organism evidence="12 13">
    <name type="scientific">Providencia rustigianii DSM 4541</name>
    <dbReference type="NCBI Taxonomy" id="500637"/>
    <lineage>
        <taxon>Bacteria</taxon>
        <taxon>Pseudomonadati</taxon>
        <taxon>Pseudomonadota</taxon>
        <taxon>Gammaproteobacteria</taxon>
        <taxon>Enterobacterales</taxon>
        <taxon>Morganellaceae</taxon>
        <taxon>Providencia</taxon>
    </lineage>
</organism>
<comment type="similarity">
    <text evidence="4 9">Belongs to the 1-acyl-sn-glycerol-3-phosphate acyltransferase family.</text>
</comment>
<keyword evidence="13" id="KW-1185">Reference proteome</keyword>
<evidence type="ECO:0000256" key="5">
    <source>
        <dbReference type="ARBA" id="ARBA00013211"/>
    </source>
</evidence>
<feature type="domain" description="Phospholipid/glycerol acyltransferase" evidence="11">
    <location>
        <begin position="82"/>
        <end position="197"/>
    </location>
</feature>
<dbReference type="InterPro" id="IPR004552">
    <property type="entry name" value="AGP_acyltrans"/>
</dbReference>
<reference evidence="12" key="1">
    <citation type="submission" date="2009-12" db="EMBL/GenBank/DDBJ databases">
        <authorList>
            <person name="Weinstock G."/>
            <person name="Sodergren E."/>
            <person name="Clifton S."/>
            <person name="Fulton L."/>
            <person name="Fulton B."/>
            <person name="Courtney L."/>
            <person name="Fronick C."/>
            <person name="Harrison M."/>
            <person name="Strong C."/>
            <person name="Farmer C."/>
            <person name="Delahaunty K."/>
            <person name="Markovic C."/>
            <person name="Hall O."/>
            <person name="Minx P."/>
            <person name="Tomlinson C."/>
            <person name="Mitreva M."/>
            <person name="Nelson J."/>
            <person name="Hou S."/>
            <person name="Wollam A."/>
            <person name="Pepin K.H."/>
            <person name="Johnson M."/>
            <person name="Bhonagiri V."/>
            <person name="Nash W.E."/>
            <person name="Warren W."/>
            <person name="Chinwalla A."/>
            <person name="Mardis E.R."/>
            <person name="Wilson R.K."/>
        </authorList>
    </citation>
    <scope>NUCLEOTIDE SEQUENCE [LARGE SCALE GENOMIC DNA]</scope>
    <source>
        <strain evidence="12">DSM 4541</strain>
    </source>
</reference>
<dbReference type="PANTHER" id="PTHR10434:SF11">
    <property type="entry name" value="1-ACYL-SN-GLYCEROL-3-PHOSPHATE ACYLTRANSFERASE"/>
    <property type="match status" value="1"/>
</dbReference>
<dbReference type="GO" id="GO:0006654">
    <property type="term" value="P:phosphatidic acid biosynthetic process"/>
    <property type="evidence" value="ECO:0007669"/>
    <property type="project" value="TreeGrafter"/>
</dbReference>
<keyword evidence="9" id="KW-0594">Phospholipid biosynthesis</keyword>
<dbReference type="Pfam" id="PF01553">
    <property type="entry name" value="Acyltransferase"/>
    <property type="match status" value="1"/>
</dbReference>
<comment type="caution">
    <text evidence="12">The sequence shown here is derived from an EMBL/GenBank/DDBJ whole genome shotgun (WGS) entry which is preliminary data.</text>
</comment>
<comment type="pathway">
    <text evidence="2">Phospholipid metabolism; CDP-diacylglycerol biosynthesis; CDP-diacylglycerol from sn-glycerol 3-phosphate: step 2/3.</text>
</comment>
<evidence type="ECO:0000256" key="7">
    <source>
        <dbReference type="ARBA" id="ARBA00022679"/>
    </source>
</evidence>
<comment type="domain">
    <text evidence="9">The HXXXXD motif is essential for acyltransferase activity and may constitute the binding site for the phosphate moiety of the glycerol-3-phosphate.</text>
</comment>
<dbReference type="GO" id="GO:0016024">
    <property type="term" value="P:CDP-diacylglycerol biosynthetic process"/>
    <property type="evidence" value="ECO:0007669"/>
    <property type="project" value="UniProtKB-UniPathway"/>
</dbReference>
<feature type="transmembrane region" description="Helical" evidence="10">
    <location>
        <begin position="113"/>
        <end position="131"/>
    </location>
</feature>
<dbReference type="UniPathway" id="UPA00557">
    <property type="reaction ID" value="UER00613"/>
</dbReference>
<dbReference type="InterPro" id="IPR002123">
    <property type="entry name" value="Plipid/glycerol_acylTrfase"/>
</dbReference>
<dbReference type="GO" id="GO:0005886">
    <property type="term" value="C:plasma membrane"/>
    <property type="evidence" value="ECO:0007669"/>
    <property type="project" value="TreeGrafter"/>
</dbReference>
<name>D1P1I1_9GAMM</name>
<accession>D1P1I1</accession>
<evidence type="ECO:0000256" key="8">
    <source>
        <dbReference type="ARBA" id="ARBA00023315"/>
    </source>
</evidence>
<evidence type="ECO:0000256" key="3">
    <source>
        <dbReference type="ARBA" id="ARBA00005189"/>
    </source>
</evidence>
<dbReference type="HOGENOM" id="CLU_027938_10_3_6"/>
<keyword evidence="9" id="KW-1208">Phospholipid metabolism</keyword>
<dbReference type="PANTHER" id="PTHR10434">
    <property type="entry name" value="1-ACYL-SN-GLYCEROL-3-PHOSPHATE ACYLTRANSFERASE"/>
    <property type="match status" value="1"/>
</dbReference>
<dbReference type="STRING" id="500637.PROVRUST_06052"/>
<keyword evidence="9" id="KW-0444">Lipid biosynthesis</keyword>
<keyword evidence="10" id="KW-1133">Transmembrane helix</keyword>
<proteinExistence type="inferred from homology"/>
<comment type="pathway">
    <text evidence="3">Lipid metabolism.</text>
</comment>
<evidence type="ECO:0000256" key="1">
    <source>
        <dbReference type="ARBA" id="ARBA00001141"/>
    </source>
</evidence>
<keyword evidence="8 9" id="KW-0012">Acyltransferase</keyword>
<dbReference type="CDD" id="cd07989">
    <property type="entry name" value="LPLAT_AGPAT-like"/>
    <property type="match status" value="1"/>
</dbReference>
<keyword evidence="10" id="KW-0472">Membrane</keyword>
<evidence type="ECO:0000256" key="6">
    <source>
        <dbReference type="ARBA" id="ARBA00016139"/>
    </source>
</evidence>
<keyword evidence="9" id="KW-0443">Lipid metabolism</keyword>
<evidence type="ECO:0000256" key="10">
    <source>
        <dbReference type="SAM" id="Phobius"/>
    </source>
</evidence>
<evidence type="ECO:0000313" key="13">
    <source>
        <dbReference type="Proteomes" id="UP000005512"/>
    </source>
</evidence>
<evidence type="ECO:0000256" key="9">
    <source>
        <dbReference type="RuleBase" id="RU361267"/>
    </source>
</evidence>
<keyword evidence="7 9" id="KW-0808">Transferase</keyword>
<dbReference type="SUPFAM" id="SSF69593">
    <property type="entry name" value="Glycerol-3-phosphate (1)-acyltransferase"/>
    <property type="match status" value="1"/>
</dbReference>
<dbReference type="SMART" id="SM00563">
    <property type="entry name" value="PlsC"/>
    <property type="match status" value="1"/>
</dbReference>
<dbReference type="NCBIfam" id="TIGR00530">
    <property type="entry name" value="AGP_acyltrn"/>
    <property type="match status" value="1"/>
</dbReference>
<dbReference type="AlphaFoldDB" id="D1P1I1"/>